<keyword evidence="3" id="KW-0132">Cell division</keyword>
<gene>
    <name evidence="3" type="ORF">V5J35_003320</name>
</gene>
<evidence type="ECO:0000313" key="4">
    <source>
        <dbReference type="Proteomes" id="UP001549366"/>
    </source>
</evidence>
<keyword evidence="2" id="KW-0472">Membrane</keyword>
<keyword evidence="2" id="KW-1133">Transmembrane helix</keyword>
<evidence type="ECO:0000256" key="2">
    <source>
        <dbReference type="SAM" id="Phobius"/>
    </source>
</evidence>
<dbReference type="Proteomes" id="UP001549366">
    <property type="component" value="Unassembled WGS sequence"/>
</dbReference>
<sequence>MAFNPDQDQDSLNSAGAMRVVRHDPARERRLQLLLVALFIGFGVFAYWFGASRVVDESEGLKQENRQLATDVTRLESQNEKLASRVAMLERSSRIDRQAAENVRVQVRELEQEKAEMSKTMAFYQSVIAPEDLNEGVRLNAFDLIPGDKPNHYQLRMVVSQVSRSNNFLRGTLRASVKGEQDGRSISLSLLELAGVGDNPALGFRYFQSFPDDRGLLDFELPEDFKPESITVNVNIRSGGARSLEESFDWHEELAANVGQK</sequence>
<keyword evidence="2" id="KW-0812">Transmembrane</keyword>
<evidence type="ECO:0000313" key="3">
    <source>
        <dbReference type="EMBL" id="MET4758128.1"/>
    </source>
</evidence>
<feature type="coiled-coil region" evidence="1">
    <location>
        <begin position="58"/>
        <end position="127"/>
    </location>
</feature>
<reference evidence="3 4" key="1">
    <citation type="submission" date="2024-06" db="EMBL/GenBank/DDBJ databases">
        <title>Genomic Encyclopedia of Type Strains, Phase V (KMG-V): Genome sequencing to study the core and pangenomes of soil and plant-associated prokaryotes.</title>
        <authorList>
            <person name="Whitman W."/>
        </authorList>
    </citation>
    <scope>NUCLEOTIDE SEQUENCE [LARGE SCALE GENOMIC DNA]</scope>
    <source>
        <strain evidence="3 4">NE40</strain>
    </source>
</reference>
<dbReference type="EMBL" id="JBEWTB010000002">
    <property type="protein sequence ID" value="MET4758128.1"/>
    <property type="molecule type" value="Genomic_DNA"/>
</dbReference>
<dbReference type="InterPro" id="IPR046703">
    <property type="entry name" value="DUF6776"/>
</dbReference>
<proteinExistence type="predicted"/>
<comment type="caution">
    <text evidence="3">The sequence shown here is derived from an EMBL/GenBank/DDBJ whole genome shotgun (WGS) entry which is preliminary data.</text>
</comment>
<dbReference type="GO" id="GO:0051301">
    <property type="term" value="P:cell division"/>
    <property type="evidence" value="ECO:0007669"/>
    <property type="project" value="UniProtKB-KW"/>
</dbReference>
<organism evidence="3 4">
    <name type="scientific">Endozoicomonas lisbonensis</name>
    <dbReference type="NCBI Taxonomy" id="3120522"/>
    <lineage>
        <taxon>Bacteria</taxon>
        <taxon>Pseudomonadati</taxon>
        <taxon>Pseudomonadota</taxon>
        <taxon>Gammaproteobacteria</taxon>
        <taxon>Oceanospirillales</taxon>
        <taxon>Endozoicomonadaceae</taxon>
        <taxon>Endozoicomonas</taxon>
    </lineage>
</organism>
<feature type="transmembrane region" description="Helical" evidence="2">
    <location>
        <begin position="31"/>
        <end position="49"/>
    </location>
</feature>
<protein>
    <submittedName>
        <fullName evidence="3">Cell division protein FtsB</fullName>
    </submittedName>
</protein>
<keyword evidence="4" id="KW-1185">Reference proteome</keyword>
<keyword evidence="1" id="KW-0175">Coiled coil</keyword>
<dbReference type="Pfam" id="PF20567">
    <property type="entry name" value="DUF6776"/>
    <property type="match status" value="1"/>
</dbReference>
<accession>A0ABV2SMJ9</accession>
<keyword evidence="3" id="KW-0131">Cell cycle</keyword>
<name>A0ABV2SMJ9_9GAMM</name>
<evidence type="ECO:0000256" key="1">
    <source>
        <dbReference type="SAM" id="Coils"/>
    </source>
</evidence>